<feature type="region of interest" description="Disordered" evidence="1">
    <location>
        <begin position="66"/>
        <end position="155"/>
    </location>
</feature>
<name>V4A7A7_LOTGI</name>
<sequence length="174" mass="19720">MQNSQGGWACKRFKSQRYLHQKKMRANNKKRTGSTENKETAIFRNDELPRPLIIIYCGTEGNYQECDDLESTNDLQGEDSSYLSPPTTSDRETPVRDVPRTSSSGRQTPVSGVSRPLSPGGQMHESEIQRGSKKRRPNIPSNERSENMEALKRSTDAIVTRKPKDECMVWAESI</sequence>
<evidence type="ECO:0000256" key="1">
    <source>
        <dbReference type="SAM" id="MobiDB-lite"/>
    </source>
</evidence>
<feature type="region of interest" description="Disordered" evidence="1">
    <location>
        <begin position="19"/>
        <end position="42"/>
    </location>
</feature>
<feature type="compositionally biased region" description="Basic and acidic residues" evidence="1">
    <location>
        <begin position="89"/>
        <end position="99"/>
    </location>
</feature>
<dbReference type="Proteomes" id="UP000030746">
    <property type="component" value="Unassembled WGS sequence"/>
</dbReference>
<gene>
    <name evidence="2" type="ORF">LOTGIDRAFT_163755</name>
</gene>
<dbReference type="HOGENOM" id="CLU_1541848_0_0_1"/>
<dbReference type="GeneID" id="20239522"/>
<dbReference type="KEGG" id="lgi:LOTGIDRAFT_163755"/>
<keyword evidence="3" id="KW-1185">Reference proteome</keyword>
<feature type="compositionally biased region" description="Basic residues" evidence="1">
    <location>
        <begin position="19"/>
        <end position="32"/>
    </location>
</feature>
<dbReference type="RefSeq" id="XP_009058520.1">
    <property type="nucleotide sequence ID" value="XM_009060272.1"/>
</dbReference>
<evidence type="ECO:0000313" key="3">
    <source>
        <dbReference type="Proteomes" id="UP000030746"/>
    </source>
</evidence>
<dbReference type="EMBL" id="KB202325">
    <property type="protein sequence ID" value="ESO90870.1"/>
    <property type="molecule type" value="Genomic_DNA"/>
</dbReference>
<dbReference type="AlphaFoldDB" id="V4A7A7"/>
<reference evidence="2 3" key="1">
    <citation type="journal article" date="2013" name="Nature">
        <title>Insights into bilaterian evolution from three spiralian genomes.</title>
        <authorList>
            <person name="Simakov O."/>
            <person name="Marletaz F."/>
            <person name="Cho S.J."/>
            <person name="Edsinger-Gonzales E."/>
            <person name="Havlak P."/>
            <person name="Hellsten U."/>
            <person name="Kuo D.H."/>
            <person name="Larsson T."/>
            <person name="Lv J."/>
            <person name="Arendt D."/>
            <person name="Savage R."/>
            <person name="Osoegawa K."/>
            <person name="de Jong P."/>
            <person name="Grimwood J."/>
            <person name="Chapman J.A."/>
            <person name="Shapiro H."/>
            <person name="Aerts A."/>
            <person name="Otillar R.P."/>
            <person name="Terry A.Y."/>
            <person name="Boore J.L."/>
            <person name="Grigoriev I.V."/>
            <person name="Lindberg D.R."/>
            <person name="Seaver E.C."/>
            <person name="Weisblat D.A."/>
            <person name="Putnam N.H."/>
            <person name="Rokhsar D.S."/>
        </authorList>
    </citation>
    <scope>NUCLEOTIDE SEQUENCE [LARGE SCALE GENOMIC DNA]</scope>
</reference>
<accession>V4A7A7</accession>
<dbReference type="CTD" id="20239522"/>
<proteinExistence type="predicted"/>
<feature type="compositionally biased region" description="Basic and acidic residues" evidence="1">
    <location>
        <begin position="143"/>
        <end position="155"/>
    </location>
</feature>
<feature type="compositionally biased region" description="Polar residues" evidence="1">
    <location>
        <begin position="72"/>
        <end position="88"/>
    </location>
</feature>
<organism evidence="2 3">
    <name type="scientific">Lottia gigantea</name>
    <name type="common">Giant owl limpet</name>
    <dbReference type="NCBI Taxonomy" id="225164"/>
    <lineage>
        <taxon>Eukaryota</taxon>
        <taxon>Metazoa</taxon>
        <taxon>Spiralia</taxon>
        <taxon>Lophotrochozoa</taxon>
        <taxon>Mollusca</taxon>
        <taxon>Gastropoda</taxon>
        <taxon>Patellogastropoda</taxon>
        <taxon>Lottioidea</taxon>
        <taxon>Lottiidae</taxon>
        <taxon>Lottia</taxon>
    </lineage>
</organism>
<feature type="compositionally biased region" description="Polar residues" evidence="1">
    <location>
        <begin position="100"/>
        <end position="111"/>
    </location>
</feature>
<protein>
    <submittedName>
        <fullName evidence="2">Uncharacterized protein</fullName>
    </submittedName>
</protein>
<evidence type="ECO:0000313" key="2">
    <source>
        <dbReference type="EMBL" id="ESO90870.1"/>
    </source>
</evidence>